<organism evidence="1 2">
    <name type="scientific">Euroglyphus maynei</name>
    <name type="common">Mayne's house dust mite</name>
    <dbReference type="NCBI Taxonomy" id="6958"/>
    <lineage>
        <taxon>Eukaryota</taxon>
        <taxon>Metazoa</taxon>
        <taxon>Ecdysozoa</taxon>
        <taxon>Arthropoda</taxon>
        <taxon>Chelicerata</taxon>
        <taxon>Arachnida</taxon>
        <taxon>Acari</taxon>
        <taxon>Acariformes</taxon>
        <taxon>Sarcoptiformes</taxon>
        <taxon>Astigmata</taxon>
        <taxon>Psoroptidia</taxon>
        <taxon>Analgoidea</taxon>
        <taxon>Pyroglyphidae</taxon>
        <taxon>Pyroglyphinae</taxon>
        <taxon>Euroglyphus</taxon>
    </lineage>
</organism>
<name>A0A1Y3BLJ6_EURMA</name>
<proteinExistence type="predicted"/>
<reference evidence="1 2" key="1">
    <citation type="submission" date="2017-03" db="EMBL/GenBank/DDBJ databases">
        <title>Genome Survey of Euroglyphus maynei.</title>
        <authorList>
            <person name="Arlian L.G."/>
            <person name="Morgan M.S."/>
            <person name="Rider S.D."/>
        </authorList>
    </citation>
    <scope>NUCLEOTIDE SEQUENCE [LARGE SCALE GENOMIC DNA]</scope>
    <source>
        <strain evidence="1">Arlian Lab</strain>
        <tissue evidence="1">Whole body</tissue>
    </source>
</reference>
<dbReference type="AlphaFoldDB" id="A0A1Y3BLJ6"/>
<comment type="caution">
    <text evidence="1">The sequence shown here is derived from an EMBL/GenBank/DDBJ whole genome shotgun (WGS) entry which is preliminary data.</text>
</comment>
<accession>A0A1Y3BLJ6</accession>
<dbReference type="Proteomes" id="UP000194236">
    <property type="component" value="Unassembled WGS sequence"/>
</dbReference>
<dbReference type="EMBL" id="MUJZ01011371">
    <property type="protein sequence ID" value="OTF81871.1"/>
    <property type="molecule type" value="Genomic_DNA"/>
</dbReference>
<protein>
    <submittedName>
        <fullName evidence="1">Uncharacterized protein</fullName>
    </submittedName>
</protein>
<keyword evidence="2" id="KW-1185">Reference proteome</keyword>
<sequence length="71" mass="8180">DKSIDLLSLRLADVEQRLYGFNPDFSAENHQNSTQPNTVNLIEMLAEIESKLKSLTIGYKNGFVKMIEWKH</sequence>
<evidence type="ECO:0000313" key="1">
    <source>
        <dbReference type="EMBL" id="OTF81871.1"/>
    </source>
</evidence>
<gene>
    <name evidence="1" type="ORF">BLA29_014405</name>
</gene>
<evidence type="ECO:0000313" key="2">
    <source>
        <dbReference type="Proteomes" id="UP000194236"/>
    </source>
</evidence>
<feature type="non-terminal residue" evidence="1">
    <location>
        <position position="1"/>
    </location>
</feature>